<dbReference type="GO" id="GO:0046872">
    <property type="term" value="F:metal ion binding"/>
    <property type="evidence" value="ECO:0007669"/>
    <property type="project" value="UniProtKB-KW"/>
</dbReference>
<evidence type="ECO:0000313" key="6">
    <source>
        <dbReference type="Proteomes" id="UP000519439"/>
    </source>
</evidence>
<protein>
    <submittedName>
        <fullName evidence="5">TRAP-type mannitol/chloroaromatic compound transport system substrate-binding protein</fullName>
    </submittedName>
</protein>
<dbReference type="PANTHER" id="PTHR33376">
    <property type="match status" value="1"/>
</dbReference>
<dbReference type="GO" id="GO:0015849">
    <property type="term" value="P:organic acid transport"/>
    <property type="evidence" value="ECO:0007669"/>
    <property type="project" value="InterPro"/>
</dbReference>
<dbReference type="Pfam" id="PF03480">
    <property type="entry name" value="DctP"/>
    <property type="match status" value="1"/>
</dbReference>
<evidence type="ECO:0000256" key="1">
    <source>
        <dbReference type="ARBA" id="ARBA00022729"/>
    </source>
</evidence>
<evidence type="ECO:0000313" key="5">
    <source>
        <dbReference type="EMBL" id="MBB4041425.1"/>
    </source>
</evidence>
<keyword evidence="3" id="KW-0479">Metal-binding</keyword>
<accession>A0A7W6IIA8</accession>
<dbReference type="AlphaFoldDB" id="A0A7W6IIA8"/>
<gene>
    <name evidence="5" type="ORF">GGR34_003102</name>
</gene>
<dbReference type="Gene3D" id="3.40.190.10">
    <property type="entry name" value="Periplasmic binding protein-like II"/>
    <property type="match status" value="1"/>
</dbReference>
<organism evidence="5 6">
    <name type="scientific">Microvirga flocculans</name>
    <dbReference type="NCBI Taxonomy" id="217168"/>
    <lineage>
        <taxon>Bacteria</taxon>
        <taxon>Pseudomonadati</taxon>
        <taxon>Pseudomonadota</taxon>
        <taxon>Alphaproteobacteria</taxon>
        <taxon>Hyphomicrobiales</taxon>
        <taxon>Methylobacteriaceae</taxon>
        <taxon>Microvirga</taxon>
    </lineage>
</organism>
<dbReference type="InterPro" id="IPR026289">
    <property type="entry name" value="SBP_TakP-like"/>
</dbReference>
<dbReference type="GO" id="GO:0043177">
    <property type="term" value="F:organic acid binding"/>
    <property type="evidence" value="ECO:0007669"/>
    <property type="project" value="InterPro"/>
</dbReference>
<feature type="chain" id="PRO_5030708241" evidence="4">
    <location>
        <begin position="21"/>
        <end position="362"/>
    </location>
</feature>
<feature type="binding site" evidence="2">
    <location>
        <position position="176"/>
    </location>
    <ligand>
        <name>substrate</name>
    </ligand>
</feature>
<proteinExistence type="predicted"/>
<dbReference type="SUPFAM" id="SSF53850">
    <property type="entry name" value="Periplasmic binding protein-like II"/>
    <property type="match status" value="1"/>
</dbReference>
<dbReference type="PANTHER" id="PTHR33376:SF5">
    <property type="entry name" value="EXTRACYTOPLASMIC SOLUTE RECEPTOR PROTEIN"/>
    <property type="match status" value="1"/>
</dbReference>
<dbReference type="InterPro" id="IPR006311">
    <property type="entry name" value="TAT_signal"/>
</dbReference>
<keyword evidence="1 4" id="KW-0732">Signal</keyword>
<comment type="caution">
    <text evidence="5">The sequence shown here is derived from an EMBL/GenBank/DDBJ whole genome shotgun (WGS) entry which is preliminary data.</text>
</comment>
<dbReference type="PROSITE" id="PS51318">
    <property type="entry name" value="TAT"/>
    <property type="match status" value="1"/>
</dbReference>
<dbReference type="Gene3D" id="3.40.190.170">
    <property type="entry name" value="Bacterial extracellular solute-binding protein, family 7"/>
    <property type="match status" value="1"/>
</dbReference>
<keyword evidence="6" id="KW-1185">Reference proteome</keyword>
<dbReference type="PIRSF" id="PIRSF039026">
    <property type="entry name" value="SiaP"/>
    <property type="match status" value="1"/>
</dbReference>
<dbReference type="GO" id="GO:0031317">
    <property type="term" value="C:tripartite ATP-independent periplasmic transporter complex"/>
    <property type="evidence" value="ECO:0007669"/>
    <property type="project" value="InterPro"/>
</dbReference>
<feature type="binding site" evidence="3">
    <location>
        <position position="214"/>
    </location>
    <ligand>
        <name>Na(+)</name>
        <dbReference type="ChEBI" id="CHEBI:29101"/>
    </ligand>
</feature>
<feature type="binding site" evidence="3">
    <location>
        <position position="239"/>
    </location>
    <ligand>
        <name>substrate</name>
    </ligand>
</feature>
<dbReference type="EMBL" id="JACIDC010000011">
    <property type="protein sequence ID" value="MBB4041425.1"/>
    <property type="molecule type" value="Genomic_DNA"/>
</dbReference>
<dbReference type="InterPro" id="IPR041722">
    <property type="entry name" value="TakP/all3028"/>
</dbReference>
<dbReference type="InterPro" id="IPR038404">
    <property type="entry name" value="TRAP_DctP_sf"/>
</dbReference>
<dbReference type="GO" id="GO:0055085">
    <property type="term" value="P:transmembrane transport"/>
    <property type="evidence" value="ECO:0007669"/>
    <property type="project" value="InterPro"/>
</dbReference>
<dbReference type="RefSeq" id="WP_027317071.1">
    <property type="nucleotide sequence ID" value="NZ_JACIDC010000011.1"/>
</dbReference>
<evidence type="ECO:0000256" key="4">
    <source>
        <dbReference type="SAM" id="SignalP"/>
    </source>
</evidence>
<feature type="signal peptide" evidence="4">
    <location>
        <begin position="1"/>
        <end position="20"/>
    </location>
</feature>
<evidence type="ECO:0000256" key="3">
    <source>
        <dbReference type="PIRSR" id="PIRSR039026-2"/>
    </source>
</evidence>
<name>A0A7W6IIA8_9HYPH</name>
<dbReference type="InterPro" id="IPR018389">
    <property type="entry name" value="DctP_fam"/>
</dbReference>
<dbReference type="CDD" id="cd13682">
    <property type="entry name" value="PBP2_TRAP_alpha-ketoacid"/>
    <property type="match status" value="1"/>
</dbReference>
<feature type="binding site" evidence="3">
    <location>
        <position position="213"/>
    </location>
    <ligand>
        <name>substrate</name>
    </ligand>
</feature>
<dbReference type="Proteomes" id="UP000519439">
    <property type="component" value="Unassembled WGS sequence"/>
</dbReference>
<sequence length="362" mass="39723">MKRRQFLQATAIGAASTAVAAPAIAQSMPELKWRLQSGFPKSLDTIYGGAEVIAKYVSEATDGKFQIQPFAAGEIVGTPQIADAVGNGTIEMGHTCSYYYFGKDPTFALGTAAPFGLNARQMNAWLYQGGGNDLLNEFYAKHNLYGMPAGNTGVQMGGWFRKEIKTVEDLKGLKMRIAGIAGMVMQKLGAVPQQIPGGDIYPALERGTIDAAEWVGPYDDEKLGFSKVAPYYYYPGFWEGGPAIHLFVNQAKWKELPKAYQAILTTAAGYANADMLAKYDARNPAALRRLLGAGTQLRPFSQEILEAAFKATNEVYDEVSAKNADFKKVIDAVKAFRNEEYLWFQVAEYAYDTFMIRARARG</sequence>
<dbReference type="NCBIfam" id="NF037995">
    <property type="entry name" value="TRAP_S1"/>
    <property type="match status" value="1"/>
</dbReference>
<reference evidence="5 6" key="1">
    <citation type="submission" date="2020-08" db="EMBL/GenBank/DDBJ databases">
        <title>Genomic Encyclopedia of Type Strains, Phase IV (KMG-IV): sequencing the most valuable type-strain genomes for metagenomic binning, comparative biology and taxonomic classification.</title>
        <authorList>
            <person name="Goeker M."/>
        </authorList>
    </citation>
    <scope>NUCLEOTIDE SEQUENCE [LARGE SCALE GENOMIC DNA]</scope>
    <source>
        <strain evidence="5 6">DSM 15743</strain>
    </source>
</reference>
<feature type="binding site" evidence="2">
    <location>
        <position position="155"/>
    </location>
    <ligand>
        <name>substrate</name>
    </ligand>
</feature>
<evidence type="ECO:0000256" key="2">
    <source>
        <dbReference type="PIRSR" id="PIRSR039026-1"/>
    </source>
</evidence>